<evidence type="ECO:0000256" key="5">
    <source>
        <dbReference type="ARBA" id="ARBA00023242"/>
    </source>
</evidence>
<dbReference type="Pfam" id="PF10404">
    <property type="entry name" value="BHD_2"/>
    <property type="match status" value="1"/>
</dbReference>
<dbReference type="GO" id="GO:0006298">
    <property type="term" value="P:mismatch repair"/>
    <property type="evidence" value="ECO:0007669"/>
    <property type="project" value="TreeGrafter"/>
</dbReference>
<keyword evidence="4" id="KW-0234">DNA repair</keyword>
<dbReference type="SMART" id="SM01032">
    <property type="entry name" value="BHD_3"/>
    <property type="match status" value="1"/>
</dbReference>
<dbReference type="Gene3D" id="3.90.260.10">
    <property type="entry name" value="Transglutaminase-like"/>
    <property type="match status" value="1"/>
</dbReference>
<dbReference type="InterPro" id="IPR018325">
    <property type="entry name" value="Rad4/PNGase_transGLS-fold"/>
</dbReference>
<dbReference type="GO" id="GO:0006289">
    <property type="term" value="P:nucleotide-excision repair"/>
    <property type="evidence" value="ECO:0007669"/>
    <property type="project" value="InterPro"/>
</dbReference>
<keyword evidence="10" id="KW-1185">Reference proteome</keyword>
<protein>
    <submittedName>
        <fullName evidence="9">Uncharacterized protein</fullName>
    </submittedName>
</protein>
<gene>
    <name evidence="9" type="ORF">PICST_44610</name>
</gene>
<evidence type="ECO:0000259" key="8">
    <source>
        <dbReference type="SMART" id="SM01032"/>
    </source>
</evidence>
<dbReference type="HOGENOM" id="CLU_003639_3_1_1"/>
<dbReference type="Pfam" id="PF10403">
    <property type="entry name" value="BHD_1"/>
    <property type="match status" value="1"/>
</dbReference>
<dbReference type="SMART" id="SM01030">
    <property type="entry name" value="BHD_1"/>
    <property type="match status" value="1"/>
</dbReference>
<evidence type="ECO:0000313" key="10">
    <source>
        <dbReference type="Proteomes" id="UP000002258"/>
    </source>
</evidence>
<evidence type="ECO:0000259" key="7">
    <source>
        <dbReference type="SMART" id="SM01031"/>
    </source>
</evidence>
<dbReference type="InterPro" id="IPR036985">
    <property type="entry name" value="Transglutaminase-like_sf"/>
</dbReference>
<dbReference type="InterPro" id="IPR004583">
    <property type="entry name" value="DNA_repair_Rad4"/>
</dbReference>
<dbReference type="PANTHER" id="PTHR12135">
    <property type="entry name" value="DNA REPAIR PROTEIN XP-C / RAD4"/>
    <property type="match status" value="1"/>
</dbReference>
<name>A3LTM6_PICST</name>
<keyword evidence="3" id="KW-0227">DNA damage</keyword>
<reference evidence="9 10" key="1">
    <citation type="journal article" date="2007" name="Nat. Biotechnol.">
        <title>Genome sequence of the lignocellulose-bioconverting and xylose-fermenting yeast Pichia stipitis.</title>
        <authorList>
            <person name="Jeffries T.W."/>
            <person name="Grigoriev I.V."/>
            <person name="Grimwood J."/>
            <person name="Laplaza J.M."/>
            <person name="Aerts A."/>
            <person name="Salamov A."/>
            <person name="Schmutz J."/>
            <person name="Lindquist E."/>
            <person name="Dehal P."/>
            <person name="Shapiro H."/>
            <person name="Jin Y.S."/>
            <person name="Passoth V."/>
            <person name="Richardson P.M."/>
        </authorList>
    </citation>
    <scope>NUCLEOTIDE SEQUENCE [LARGE SCALE GENOMIC DNA]</scope>
    <source>
        <strain evidence="10">ATCC 58785 / CBS 6054 / NBRC 10063 / NRRL Y-11545</strain>
    </source>
</reference>
<keyword evidence="5" id="KW-0539">Nucleus</keyword>
<dbReference type="EMBL" id="CP000498">
    <property type="protein sequence ID" value="ABN66440.2"/>
    <property type="molecule type" value="Genomic_DNA"/>
</dbReference>
<sequence length="593" mass="69401">MVVYIVHGYNRNQWLSNKKVHKTLRKLLPDSLMDGPVKKFSKAMKRIRNNGIESLEPSVYLEQDKQFIYILKYLIKWFRKNYKFDSNGMRVLGYIPESKLGESDKYSPKRAPSISNIKDFLSVIKKFKHNRDTGAQIFTAILRSLGFESRLIFSIPTLPKSKDAKMQPKVDFEKLERNKDNDLLYPYFWTEVVNPLDPSEIIVIETSCFHDEEKRLSRLKRFVHEKVKRDTLSSYYTDMFYPVADQFNQMTMHYVVSYSNDNLVMDVSSRYMQDVSFRWFNKLDLRIQQGRTALLFHSILRHLSHNHEYTSEDNSELDCLKEVALTNYNIPTTWSALKRNPNLVTESTLRYNEVIESSSVPLSSISLDNKKESIYFKNHVIVGKSEKQWKFLGRSIQPEQAKFPIKVTKSLPPRTIANKRIFNFNIMNNQHSLNETKLYSFNQTCSYIKMKIFIDSNGKPNLPRNRFGNLEIFRECMIPDGCCWIKLNFIESILSAYKSGKLKVPVDIEVQYVPVVTGFNFTSKAGSAIPVKKGVIVLNEQAVIAKKIWLYGRISQHSLELTERNRIALANWQGLLKRLRIKRKLEYYYGAHE</sequence>
<evidence type="ECO:0000256" key="1">
    <source>
        <dbReference type="ARBA" id="ARBA00004123"/>
    </source>
</evidence>
<dbReference type="InterPro" id="IPR042488">
    <property type="entry name" value="Rad4_BHD3_sf"/>
</dbReference>
<dbReference type="eggNOG" id="KOG2179">
    <property type="taxonomic scope" value="Eukaryota"/>
</dbReference>
<dbReference type="Proteomes" id="UP000002258">
    <property type="component" value="Chromosome 4"/>
</dbReference>
<evidence type="ECO:0000313" key="9">
    <source>
        <dbReference type="EMBL" id="ABN66440.2"/>
    </source>
</evidence>
<dbReference type="GO" id="GO:0003684">
    <property type="term" value="F:damaged DNA binding"/>
    <property type="evidence" value="ECO:0007669"/>
    <property type="project" value="InterPro"/>
</dbReference>
<dbReference type="GeneID" id="4838415"/>
<dbReference type="GO" id="GO:0000111">
    <property type="term" value="C:nucleotide-excision repair factor 2 complex"/>
    <property type="evidence" value="ECO:0007669"/>
    <property type="project" value="TreeGrafter"/>
</dbReference>
<dbReference type="RefSeq" id="XP_001384469.2">
    <property type="nucleotide sequence ID" value="XM_001384432.1"/>
</dbReference>
<accession>A3LTM6</accession>
<dbReference type="InterPro" id="IPR018327">
    <property type="entry name" value="BHD_2"/>
</dbReference>
<dbReference type="OMA" id="QWKFLGR"/>
<dbReference type="Pfam" id="PF10405">
    <property type="entry name" value="BHD_3"/>
    <property type="match status" value="1"/>
</dbReference>
<feature type="domain" description="Rad4 beta-hairpin" evidence="6">
    <location>
        <begin position="326"/>
        <end position="381"/>
    </location>
</feature>
<dbReference type="AlphaFoldDB" id="A3LTM6"/>
<comment type="subcellular location">
    <subcellularLocation>
        <location evidence="1">Nucleus</location>
    </subcellularLocation>
</comment>
<dbReference type="KEGG" id="pic:PICST_44610"/>
<dbReference type="OrthoDB" id="300780at2759"/>
<proteinExistence type="inferred from homology"/>
<dbReference type="Pfam" id="PF03835">
    <property type="entry name" value="Rad4"/>
    <property type="match status" value="1"/>
</dbReference>
<dbReference type="GO" id="GO:0003697">
    <property type="term" value="F:single-stranded DNA binding"/>
    <property type="evidence" value="ECO:0007669"/>
    <property type="project" value="TreeGrafter"/>
</dbReference>
<dbReference type="SMART" id="SM01031">
    <property type="entry name" value="BHD_2"/>
    <property type="match status" value="1"/>
</dbReference>
<evidence type="ECO:0000259" key="6">
    <source>
        <dbReference type="SMART" id="SM01030"/>
    </source>
</evidence>
<feature type="domain" description="Rad4 beta-hairpin" evidence="7">
    <location>
        <begin position="383"/>
        <end position="450"/>
    </location>
</feature>
<dbReference type="InterPro" id="IPR018328">
    <property type="entry name" value="Rad4_beta-hairpin_dom3"/>
</dbReference>
<dbReference type="Gene3D" id="3.30.70.2460">
    <property type="entry name" value="Rad4, beta-hairpin domain BHD3"/>
    <property type="match status" value="1"/>
</dbReference>
<evidence type="ECO:0000256" key="2">
    <source>
        <dbReference type="ARBA" id="ARBA00009525"/>
    </source>
</evidence>
<dbReference type="InterPro" id="IPR038765">
    <property type="entry name" value="Papain-like_cys_pep_sf"/>
</dbReference>
<dbReference type="GO" id="GO:0071942">
    <property type="term" value="C:XPC complex"/>
    <property type="evidence" value="ECO:0007669"/>
    <property type="project" value="TreeGrafter"/>
</dbReference>
<comment type="similarity">
    <text evidence="2">Belongs to the XPC family.</text>
</comment>
<dbReference type="PANTHER" id="PTHR12135:SF2">
    <property type="entry name" value="DNA REPAIR PROTEIN RAD34"/>
    <property type="match status" value="1"/>
</dbReference>
<dbReference type="InParanoid" id="A3LTM6"/>
<dbReference type="FunCoup" id="A3LTM6">
    <property type="interactions" value="78"/>
</dbReference>
<evidence type="ECO:0000256" key="4">
    <source>
        <dbReference type="ARBA" id="ARBA00023204"/>
    </source>
</evidence>
<dbReference type="InterPro" id="IPR018326">
    <property type="entry name" value="Rad4_beta-hairpin_dom1"/>
</dbReference>
<dbReference type="STRING" id="322104.A3LTM6"/>
<dbReference type="GO" id="GO:0005737">
    <property type="term" value="C:cytoplasm"/>
    <property type="evidence" value="ECO:0007669"/>
    <property type="project" value="TreeGrafter"/>
</dbReference>
<dbReference type="SUPFAM" id="SSF54001">
    <property type="entry name" value="Cysteine proteinases"/>
    <property type="match status" value="1"/>
</dbReference>
<evidence type="ECO:0000256" key="3">
    <source>
        <dbReference type="ARBA" id="ARBA00022763"/>
    </source>
</evidence>
<feature type="domain" description="Rad4 beta-hairpin" evidence="8">
    <location>
        <begin position="462"/>
        <end position="549"/>
    </location>
</feature>
<organism evidence="9 10">
    <name type="scientific">Scheffersomyces stipitis (strain ATCC 58785 / CBS 6054 / NBRC 10063 / NRRL Y-11545)</name>
    <name type="common">Yeast</name>
    <name type="synonym">Pichia stipitis</name>
    <dbReference type="NCBI Taxonomy" id="322104"/>
    <lineage>
        <taxon>Eukaryota</taxon>
        <taxon>Fungi</taxon>
        <taxon>Dikarya</taxon>
        <taxon>Ascomycota</taxon>
        <taxon>Saccharomycotina</taxon>
        <taxon>Pichiomycetes</taxon>
        <taxon>Debaryomycetaceae</taxon>
        <taxon>Scheffersomyces</taxon>
    </lineage>
</organism>